<keyword evidence="7" id="KW-1185">Reference proteome</keyword>
<dbReference type="EMBL" id="WJBH02000001">
    <property type="protein sequence ID" value="KAI9564246.1"/>
    <property type="molecule type" value="Genomic_DNA"/>
</dbReference>
<dbReference type="GO" id="GO:0005829">
    <property type="term" value="C:cytosol"/>
    <property type="evidence" value="ECO:0007669"/>
    <property type="project" value="TreeGrafter"/>
</dbReference>
<dbReference type="Proteomes" id="UP000820818">
    <property type="component" value="Linkage Group LG1"/>
</dbReference>
<dbReference type="GO" id="GO:0045727">
    <property type="term" value="P:positive regulation of translation"/>
    <property type="evidence" value="ECO:0007669"/>
    <property type="project" value="TreeGrafter"/>
</dbReference>
<evidence type="ECO:0000256" key="2">
    <source>
        <dbReference type="ARBA" id="ARBA00072183"/>
    </source>
</evidence>
<dbReference type="InterPro" id="IPR045180">
    <property type="entry name" value="La_dom_prot"/>
</dbReference>
<keyword evidence="1 3" id="KW-0694">RNA-binding</keyword>
<feature type="compositionally biased region" description="Basic and acidic residues" evidence="4">
    <location>
        <begin position="570"/>
        <end position="579"/>
    </location>
</feature>
<feature type="region of interest" description="Disordered" evidence="4">
    <location>
        <begin position="1070"/>
        <end position="1094"/>
    </location>
</feature>
<dbReference type="FunFam" id="1.10.10.10:FF:000131">
    <property type="entry name" value="la-related protein 1B isoform X2"/>
    <property type="match status" value="1"/>
</dbReference>
<dbReference type="Pfam" id="PF21071">
    <property type="entry name" value="LARP1_HEAT"/>
    <property type="match status" value="1"/>
</dbReference>
<evidence type="ECO:0000313" key="7">
    <source>
        <dbReference type="Proteomes" id="UP000820818"/>
    </source>
</evidence>
<sequence length="1145" mass="128740">MATLTESTAVDLPPANGNHKEAISDSQKSGPPCQVISPKNPDINDENACSVEKATEEALKEGSENKKFIEAPIPKINPWTVNRTGSQQAGPNKSSSRNFLGRPLQQQRQQQPTVVKANIMDRRKVNVKASDFSDVGDWPTLGEAAVAAAVVRPKEEIPTVTVSVVNKPRTWADEVIVEELEEGEIVENDEVKKKHEITGRVEKTITPKKNLRRSTGEELEEGEIVSSDEEAHVPQVTVRKTDKKTTQSSPNNAVSNNKDKRGIENKENRADKKKKGPKPRWVPLDIEPPSVRPKSQKNKSSRSPKDVSNSTAQDGRKSAAKGEVKEKRINGDQQESGGPQRNNRGMSGSGRAGRGRHRSRGNALGRSRSAPHGDGIIEYSDFMAPIFSAGLADYGTQDSPFVTPFVGMAVGGVGLGHVPTNVALLVPAVLQPHTKSVGDASVVKDLVRKQVEYYFSEDNLQRDFFLRRKMDPEGYLPISLIASFHRVQALTQDVSLVVQALQQSSLLKIKDSVKVRTVNDPEKWPILPETVKSEEQPETTATSTGGNVEEKSVNTETTNTTMPEPVPEPAKVEVIKTDTAKVGPAKPKSPKNGPAKSEVVTTNENAKTSLPKTNEEEWKEVKRRVRDRQSSVSSSSGTLPYEAAVEEKIVGRSRQSSVSLSKNASGPKCEDREELDFQFDEELDRLPVVKQNTFTTDWSDSEDGEYDEVGDDFINKILIVTQSNRPTKHEGYDRTGDWTTRTKITQELVHDIEDGLRYYEQDLWNDHEWAPSVNPTSTFKTVNLISREDFEKIAPKSQKQDIPQPPPPPPPSLRISSMPNRGRGRKQEVPRFYPVTKTDPIQFDERTPRKRKTRHGENPPVECHVGWVVDSKEHRVRTTSVGSDLGTSPAEKSSIASSYGSTPQSLPTFQHPSHALLKENGFTQQVYTRYRARCLKERKRVGVGQSPEMNTLFRFWSFFLRANFNRKMFDEFRRLALEDAAVGYRYGLECLFRYFSYGLEKHYRNELYQVFQEETIRDYETGQLYGLEKFWAFLKYYKNGKKLSVDPKLKEYLSKFKTIEDFRVVQPADQRRSKSLGNRKRSESESLGDARKFTKQSFHHQMTKRYGSGRIVHVSTDEPTAKTVNIAMKNNRRTRSQSFTDNSTA</sequence>
<feature type="compositionally biased region" description="Basic and acidic residues" evidence="4">
    <location>
        <begin position="257"/>
        <end position="270"/>
    </location>
</feature>
<feature type="compositionally biased region" description="Polar residues" evidence="4">
    <location>
        <begin position="79"/>
        <end position="98"/>
    </location>
</feature>
<accession>A0AAD5L0M7</accession>
<dbReference type="AlphaFoldDB" id="A0AAD5L0M7"/>
<evidence type="ECO:0000256" key="3">
    <source>
        <dbReference type="PROSITE-ProRule" id="PRU00332"/>
    </source>
</evidence>
<dbReference type="GO" id="GO:0008187">
    <property type="term" value="F:poly-pyrimidine tract binding"/>
    <property type="evidence" value="ECO:0007669"/>
    <property type="project" value="UniProtKB-ARBA"/>
</dbReference>
<feature type="compositionally biased region" description="Low complexity" evidence="4">
    <location>
        <begin position="554"/>
        <end position="563"/>
    </location>
</feature>
<feature type="region of interest" description="Disordered" evidence="4">
    <location>
        <begin position="526"/>
        <end position="672"/>
    </location>
</feature>
<feature type="compositionally biased region" description="Polar residues" evidence="4">
    <location>
        <begin position="653"/>
        <end position="664"/>
    </location>
</feature>
<dbReference type="PROSITE" id="PS50961">
    <property type="entry name" value="HTH_LA"/>
    <property type="match status" value="1"/>
</dbReference>
<dbReference type="InterPro" id="IPR006607">
    <property type="entry name" value="DM15"/>
</dbReference>
<comment type="caution">
    <text evidence="6">The sequence shown here is derived from an EMBL/GenBank/DDBJ whole genome shotgun (WGS) entry which is preliminary data.</text>
</comment>
<feature type="region of interest" description="Disordered" evidence="4">
    <location>
        <begin position="1"/>
        <end position="113"/>
    </location>
</feature>
<feature type="compositionally biased region" description="Pro residues" evidence="4">
    <location>
        <begin position="803"/>
        <end position="812"/>
    </location>
</feature>
<dbReference type="SMART" id="SM00715">
    <property type="entry name" value="LA"/>
    <property type="match status" value="1"/>
</dbReference>
<dbReference type="SUPFAM" id="SSF46785">
    <property type="entry name" value="Winged helix' DNA-binding domain"/>
    <property type="match status" value="1"/>
</dbReference>
<feature type="compositionally biased region" description="Polar residues" evidence="4">
    <location>
        <begin position="599"/>
        <end position="612"/>
    </location>
</feature>
<proteinExistence type="predicted"/>
<reference evidence="6 7" key="1">
    <citation type="submission" date="2022-05" db="EMBL/GenBank/DDBJ databases">
        <title>A multi-omics perspective on studying reproductive biology in Daphnia sinensis.</title>
        <authorList>
            <person name="Jia J."/>
        </authorList>
    </citation>
    <scope>NUCLEOTIDE SEQUENCE [LARGE SCALE GENOMIC DNA]</scope>
    <source>
        <strain evidence="6 7">WSL</strain>
    </source>
</reference>
<feature type="compositionally biased region" description="Basic and acidic residues" evidence="4">
    <location>
        <begin position="53"/>
        <end position="69"/>
    </location>
</feature>
<dbReference type="InterPro" id="IPR036390">
    <property type="entry name" value="WH_DNA-bd_sf"/>
</dbReference>
<dbReference type="SMART" id="SM00684">
    <property type="entry name" value="DM15"/>
    <property type="match status" value="3"/>
</dbReference>
<dbReference type="InterPro" id="IPR006630">
    <property type="entry name" value="La_HTH"/>
</dbReference>
<organism evidence="6 7">
    <name type="scientific">Daphnia sinensis</name>
    <dbReference type="NCBI Taxonomy" id="1820382"/>
    <lineage>
        <taxon>Eukaryota</taxon>
        <taxon>Metazoa</taxon>
        <taxon>Ecdysozoa</taxon>
        <taxon>Arthropoda</taxon>
        <taxon>Crustacea</taxon>
        <taxon>Branchiopoda</taxon>
        <taxon>Diplostraca</taxon>
        <taxon>Cladocera</taxon>
        <taxon>Anomopoda</taxon>
        <taxon>Daphniidae</taxon>
        <taxon>Daphnia</taxon>
        <taxon>Daphnia similis group</taxon>
    </lineage>
</organism>
<dbReference type="GO" id="GO:0000339">
    <property type="term" value="F:RNA cap binding"/>
    <property type="evidence" value="ECO:0007669"/>
    <property type="project" value="InterPro"/>
</dbReference>
<evidence type="ECO:0000259" key="5">
    <source>
        <dbReference type="PROSITE" id="PS50961"/>
    </source>
</evidence>
<feature type="compositionally biased region" description="Polar residues" evidence="4">
    <location>
        <begin position="331"/>
        <end position="340"/>
    </location>
</feature>
<feature type="region of interest" description="Disordered" evidence="4">
    <location>
        <begin position="794"/>
        <end position="862"/>
    </location>
</feature>
<feature type="compositionally biased region" description="Basic and acidic residues" evidence="4">
    <location>
        <begin position="1080"/>
        <end position="1092"/>
    </location>
</feature>
<feature type="compositionally biased region" description="Polar residues" evidence="4">
    <location>
        <begin position="246"/>
        <end position="256"/>
    </location>
</feature>
<feature type="compositionally biased region" description="Acidic residues" evidence="4">
    <location>
        <begin position="217"/>
        <end position="228"/>
    </location>
</feature>
<dbReference type="PANTHER" id="PTHR22792:SF132">
    <property type="entry name" value="LA-RELATED PROTEIN 1"/>
    <property type="match status" value="1"/>
</dbReference>
<dbReference type="GO" id="GO:0048255">
    <property type="term" value="P:mRNA stabilization"/>
    <property type="evidence" value="ECO:0007669"/>
    <property type="project" value="InterPro"/>
</dbReference>
<dbReference type="InterPro" id="IPR036388">
    <property type="entry name" value="WH-like_DNA-bd_sf"/>
</dbReference>
<gene>
    <name evidence="6" type="ORF">GHT06_007984</name>
</gene>
<evidence type="ECO:0000256" key="4">
    <source>
        <dbReference type="SAM" id="MobiDB-lite"/>
    </source>
</evidence>
<feature type="region of interest" description="Disordered" evidence="4">
    <location>
        <begin position="190"/>
        <end position="372"/>
    </location>
</feature>
<dbReference type="Pfam" id="PF05383">
    <property type="entry name" value="La"/>
    <property type="match status" value="1"/>
</dbReference>
<feature type="domain" description="HTH La-type RNA-binding" evidence="5">
    <location>
        <begin position="437"/>
        <end position="528"/>
    </location>
</feature>
<name>A0AAD5L0M7_9CRUS</name>
<evidence type="ECO:0000313" key="6">
    <source>
        <dbReference type="EMBL" id="KAI9564246.1"/>
    </source>
</evidence>
<dbReference type="PANTHER" id="PTHR22792">
    <property type="entry name" value="LUPUS LA PROTEIN-RELATED"/>
    <property type="match status" value="1"/>
</dbReference>
<protein>
    <recommendedName>
        <fullName evidence="2">La-related protein 1</fullName>
    </recommendedName>
</protein>
<dbReference type="Gene3D" id="1.10.10.10">
    <property type="entry name" value="Winged helix-like DNA-binding domain superfamily/Winged helix DNA-binding domain"/>
    <property type="match status" value="1"/>
</dbReference>
<feature type="compositionally biased region" description="Basic and acidic residues" evidence="4">
    <location>
        <begin position="314"/>
        <end position="330"/>
    </location>
</feature>
<feature type="compositionally biased region" description="Basic and acidic residues" evidence="4">
    <location>
        <begin position="190"/>
        <end position="205"/>
    </location>
</feature>
<feature type="region of interest" description="Disordered" evidence="4">
    <location>
        <begin position="878"/>
        <end position="905"/>
    </location>
</feature>
<evidence type="ECO:0000256" key="1">
    <source>
        <dbReference type="ARBA" id="ARBA00022884"/>
    </source>
</evidence>
<dbReference type="GO" id="GO:0010494">
    <property type="term" value="C:cytoplasmic stress granule"/>
    <property type="evidence" value="ECO:0007669"/>
    <property type="project" value="TreeGrafter"/>
</dbReference>